<protein>
    <submittedName>
        <fullName evidence="1">Uncharacterized protein</fullName>
    </submittedName>
</protein>
<dbReference type="Proteomes" id="UP001140091">
    <property type="component" value="Unassembled WGS sequence"/>
</dbReference>
<dbReference type="AlphaFoldDB" id="A0A9W8JBQ4"/>
<gene>
    <name evidence="1" type="ORF">H1R20_g5112</name>
</gene>
<sequence>MGGSAFHALLGKQAFPRVPPGLYSTLKARLLPKVRELYSFVAIPVEAPGKMDYGDLDFVVAGPKPCTETGVERAAMPHGMVQTALGAKHVIPMDGNRTSHYAVPISVDEYEVFFNLVQEDSFSTSNLEIFLQTADSRTRILPFLGLSQETFNSGFQTKTEVFQWVASMKHFNPRFFRSTGPGMKKVKPERKMYAEFISWIEQEYLKNPSGDDRSQKSMKDHTDIDMIAQMVKLEALEYFEKASEFQALIEADYTRQRLRSSFTGHQVRDWADMGNYWPGVKKIMDTMRAQMGGDEGVLRFLEDKGEEELCAAAIRVRNELGLIPNSERQANIP</sequence>
<feature type="non-terminal residue" evidence="1">
    <location>
        <position position="333"/>
    </location>
</feature>
<keyword evidence="2" id="KW-1185">Reference proteome</keyword>
<reference evidence="1" key="1">
    <citation type="submission" date="2022-06" db="EMBL/GenBank/DDBJ databases">
        <title>Genome Sequence of Candolleomyces eurysporus.</title>
        <authorList>
            <person name="Buettner E."/>
        </authorList>
    </citation>
    <scope>NUCLEOTIDE SEQUENCE</scope>
    <source>
        <strain evidence="1">VTCC 930004</strain>
    </source>
</reference>
<dbReference type="OrthoDB" id="4708870at2759"/>
<organism evidence="1 2">
    <name type="scientific">Candolleomyces eurysporus</name>
    <dbReference type="NCBI Taxonomy" id="2828524"/>
    <lineage>
        <taxon>Eukaryota</taxon>
        <taxon>Fungi</taxon>
        <taxon>Dikarya</taxon>
        <taxon>Basidiomycota</taxon>
        <taxon>Agaricomycotina</taxon>
        <taxon>Agaricomycetes</taxon>
        <taxon>Agaricomycetidae</taxon>
        <taxon>Agaricales</taxon>
        <taxon>Agaricineae</taxon>
        <taxon>Psathyrellaceae</taxon>
        <taxon>Candolleomyces</taxon>
    </lineage>
</organism>
<accession>A0A9W8JBQ4</accession>
<dbReference type="EMBL" id="JANBPK010000788">
    <property type="protein sequence ID" value="KAJ2931966.1"/>
    <property type="molecule type" value="Genomic_DNA"/>
</dbReference>
<name>A0A9W8JBQ4_9AGAR</name>
<evidence type="ECO:0000313" key="2">
    <source>
        <dbReference type="Proteomes" id="UP001140091"/>
    </source>
</evidence>
<evidence type="ECO:0000313" key="1">
    <source>
        <dbReference type="EMBL" id="KAJ2931966.1"/>
    </source>
</evidence>
<proteinExistence type="predicted"/>
<comment type="caution">
    <text evidence="1">The sequence shown here is derived from an EMBL/GenBank/DDBJ whole genome shotgun (WGS) entry which is preliminary data.</text>
</comment>